<dbReference type="Gene3D" id="3.80.10.10">
    <property type="entry name" value="Ribonuclease Inhibitor"/>
    <property type="match status" value="1"/>
</dbReference>
<dbReference type="AlphaFoldDB" id="A0A168N3X1"/>
<comment type="caution">
    <text evidence="1">The sequence shown here is derived from an EMBL/GenBank/DDBJ whole genome shotgun (WGS) entry which is preliminary data.</text>
</comment>
<evidence type="ECO:0000313" key="1">
    <source>
        <dbReference type="EMBL" id="OAD05746.1"/>
    </source>
</evidence>
<keyword evidence="2" id="KW-1185">Reference proteome</keyword>
<dbReference type="EMBL" id="AMYB01000002">
    <property type="protein sequence ID" value="OAD05746.1"/>
    <property type="molecule type" value="Genomic_DNA"/>
</dbReference>
<dbReference type="Proteomes" id="UP000077051">
    <property type="component" value="Unassembled WGS sequence"/>
</dbReference>
<gene>
    <name evidence="1" type="ORF">MUCCIDRAFT_79174</name>
</gene>
<dbReference type="OrthoDB" id="2239689at2759"/>
<evidence type="ECO:0000313" key="2">
    <source>
        <dbReference type="Proteomes" id="UP000077051"/>
    </source>
</evidence>
<protein>
    <submittedName>
        <fullName evidence="1">Uncharacterized protein</fullName>
    </submittedName>
</protein>
<dbReference type="InterPro" id="IPR032675">
    <property type="entry name" value="LRR_dom_sf"/>
</dbReference>
<organism evidence="1 2">
    <name type="scientific">Mucor lusitanicus CBS 277.49</name>
    <dbReference type="NCBI Taxonomy" id="747725"/>
    <lineage>
        <taxon>Eukaryota</taxon>
        <taxon>Fungi</taxon>
        <taxon>Fungi incertae sedis</taxon>
        <taxon>Mucoromycota</taxon>
        <taxon>Mucoromycotina</taxon>
        <taxon>Mucoromycetes</taxon>
        <taxon>Mucorales</taxon>
        <taxon>Mucorineae</taxon>
        <taxon>Mucoraceae</taxon>
        <taxon>Mucor</taxon>
    </lineage>
</organism>
<accession>A0A168N3X1</accession>
<name>A0A168N3X1_MUCCL</name>
<proteinExistence type="predicted"/>
<sequence length="586" mass="67906">MPQSWRLAAMELYYTHLSIAWHFSEKRQSQLIEALGHPENPARHFVKELMVEEQWVYEKASGNDSILTALGSLCPNLTVIESNKPTREFYKRLLDLRQAGHLLKVQHISAPNHSHTSNYYKTMMAFKDTLVELLVNRDLTIDLPQTGSIKAAFKIADYLGEFKCLKRLHIDLAQDVALHRIEELLALCSSSSMLETVKVTMAIKKKEEEDKTFDNDCYINVQELPRLLGVKQFTLINRWYLSTQDMVYIMHKFPGLKQLHSSTEGHYSEEPKAERYTTEVVQQFSRYISKLDRCHICLFKAAPALILDAITQLSKGFKADNMTVYGSDEVDDERCAYLNIMEHPRQCHSIHLILPTLYIEPLHQTALEAFAPQIKKLQLYGTMNPEGARIYTRLFSNVQIATNRILSDSVEFILSKFSLLKKLYLYNLVINTSSSTTGSSTRKQARLDDLYIYQCALNPQTLHQLSQHLEYIERFRLKDVAFWVQGDLTIIDNQRDYRIDMPYTTFGTLFLPDDIRADSIIVKICTDTTTKYFLHRRDQDGTTSNELTKQDYNYTNNLHYNAQSIHVRCRHFTTIDFGRFKLASSD</sequence>
<reference evidence="1 2" key="1">
    <citation type="submission" date="2015-06" db="EMBL/GenBank/DDBJ databases">
        <title>Expansion of signal transduction pathways in fungi by whole-genome duplication.</title>
        <authorList>
            <consortium name="DOE Joint Genome Institute"/>
            <person name="Corrochano L.M."/>
            <person name="Kuo A."/>
            <person name="Marcet-Houben M."/>
            <person name="Polaino S."/>
            <person name="Salamov A."/>
            <person name="Villalobos J.M."/>
            <person name="Alvarez M.I."/>
            <person name="Avalos J."/>
            <person name="Benito E.P."/>
            <person name="Benoit I."/>
            <person name="Burger G."/>
            <person name="Camino L.P."/>
            <person name="Canovas D."/>
            <person name="Cerda-Olmedo E."/>
            <person name="Cheng J.-F."/>
            <person name="Dominguez A."/>
            <person name="Elias M."/>
            <person name="Eslava A.P."/>
            <person name="Glaser F."/>
            <person name="Grimwood J."/>
            <person name="Gutierrez G."/>
            <person name="Heitman J."/>
            <person name="Henrissat B."/>
            <person name="Iturriaga E.A."/>
            <person name="Lang B.F."/>
            <person name="Lavin J.L."/>
            <person name="Lee S."/>
            <person name="Li W."/>
            <person name="Lindquist E."/>
            <person name="Lopez-Garcia S."/>
            <person name="Luque E.M."/>
            <person name="Marcos A.T."/>
            <person name="Martin J."/>
            <person name="Mccluskey K."/>
            <person name="Medina H.R."/>
            <person name="Miralles-Duran A."/>
            <person name="Miyazaki A."/>
            <person name="Munoz-Torres E."/>
            <person name="Oguiza J.A."/>
            <person name="Ohm R."/>
            <person name="Olmedo M."/>
            <person name="Orejas M."/>
            <person name="Ortiz-Castellanos L."/>
            <person name="Pisabarro A.G."/>
            <person name="Rodriguez-Romero J."/>
            <person name="Ruiz-Herrera J."/>
            <person name="Ruiz-Vazquez R."/>
            <person name="Sanz C."/>
            <person name="Schackwitz W."/>
            <person name="Schmutz J."/>
            <person name="Shahriari M."/>
            <person name="Shelest E."/>
            <person name="Silva-Franco F."/>
            <person name="Soanes D."/>
            <person name="Syed K."/>
            <person name="Tagua V.G."/>
            <person name="Talbot N.J."/>
            <person name="Thon M."/>
            <person name="De Vries R.P."/>
            <person name="Wiebenga A."/>
            <person name="Yadav J.S."/>
            <person name="Braun E.L."/>
            <person name="Baker S."/>
            <person name="Garre V."/>
            <person name="Horwitz B."/>
            <person name="Torres-Martinez S."/>
            <person name="Idnurm A."/>
            <person name="Herrera-Estrella A."/>
            <person name="Gabaldon T."/>
            <person name="Grigoriev I.V."/>
        </authorList>
    </citation>
    <scope>NUCLEOTIDE SEQUENCE [LARGE SCALE GENOMIC DNA]</scope>
    <source>
        <strain evidence="1 2">CBS 277.49</strain>
    </source>
</reference>
<dbReference type="VEuPathDB" id="FungiDB:MUCCIDRAFT_79174"/>